<keyword evidence="3" id="KW-1185">Reference proteome</keyword>
<organism evidence="2 3">
    <name type="scientific">[Myrmecia] bisecta</name>
    <dbReference type="NCBI Taxonomy" id="41462"/>
    <lineage>
        <taxon>Eukaryota</taxon>
        <taxon>Viridiplantae</taxon>
        <taxon>Chlorophyta</taxon>
        <taxon>core chlorophytes</taxon>
        <taxon>Trebouxiophyceae</taxon>
        <taxon>Trebouxiales</taxon>
        <taxon>Trebouxiaceae</taxon>
        <taxon>Myrmecia</taxon>
    </lineage>
</organism>
<evidence type="ECO:0000313" key="3">
    <source>
        <dbReference type="Proteomes" id="UP001489004"/>
    </source>
</evidence>
<evidence type="ECO:0000256" key="1">
    <source>
        <dbReference type="SAM" id="MobiDB-lite"/>
    </source>
</evidence>
<evidence type="ECO:0000313" key="2">
    <source>
        <dbReference type="EMBL" id="KAK9806250.1"/>
    </source>
</evidence>
<comment type="caution">
    <text evidence="2">The sequence shown here is derived from an EMBL/GenBank/DDBJ whole genome shotgun (WGS) entry which is preliminary data.</text>
</comment>
<proteinExistence type="predicted"/>
<sequence length="187" mass="20047">MPTLAGRPFLQPLGSQPSRGRLAASLKVFQEAGPNADTQGAGSPPHQPPNRPTAQDPKPVGPQFGAYVLAWTRDWYGTLSKLVVGVCAVAAAVEKTFFKTTQAATKQNVLSWTGESRGITKDDLSSAFAEATSVQKGEARLVLMSDLGGLEQRLNKRLDGLEHGQGQLQIGMLCLFGITLWAAFRKK</sequence>
<feature type="region of interest" description="Disordered" evidence="1">
    <location>
        <begin position="1"/>
        <end position="59"/>
    </location>
</feature>
<dbReference type="EMBL" id="JALJOR010000014">
    <property type="protein sequence ID" value="KAK9806250.1"/>
    <property type="molecule type" value="Genomic_DNA"/>
</dbReference>
<protein>
    <submittedName>
        <fullName evidence="2">Uncharacterized protein</fullName>
    </submittedName>
</protein>
<dbReference type="Proteomes" id="UP001489004">
    <property type="component" value="Unassembled WGS sequence"/>
</dbReference>
<reference evidence="2 3" key="1">
    <citation type="journal article" date="2024" name="Nat. Commun.">
        <title>Phylogenomics reveals the evolutionary origins of lichenization in chlorophyte algae.</title>
        <authorList>
            <person name="Puginier C."/>
            <person name="Libourel C."/>
            <person name="Otte J."/>
            <person name="Skaloud P."/>
            <person name="Haon M."/>
            <person name="Grisel S."/>
            <person name="Petersen M."/>
            <person name="Berrin J.G."/>
            <person name="Delaux P.M."/>
            <person name="Dal Grande F."/>
            <person name="Keller J."/>
        </authorList>
    </citation>
    <scope>NUCLEOTIDE SEQUENCE [LARGE SCALE GENOMIC DNA]</scope>
    <source>
        <strain evidence="2 3">SAG 2043</strain>
    </source>
</reference>
<dbReference type="AlphaFoldDB" id="A0AAW1P940"/>
<accession>A0AAW1P940</accession>
<name>A0AAW1P940_9CHLO</name>
<gene>
    <name evidence="2" type="ORF">WJX72_007266</name>
</gene>